<dbReference type="OrthoDB" id="407355at2759"/>
<protein>
    <recommendedName>
        <fullName evidence="2">Ribosome recycling factor domain-containing protein</fullName>
    </recommendedName>
</protein>
<dbReference type="PANTHER" id="PTHR20982:SF3">
    <property type="entry name" value="MITOCHONDRIAL RIBOSOME RECYCLING FACTOR PSEUDO 1"/>
    <property type="match status" value="1"/>
</dbReference>
<keyword evidence="4" id="KW-1185">Reference proteome</keyword>
<proteinExistence type="predicted"/>
<dbReference type="PANTHER" id="PTHR20982">
    <property type="entry name" value="RIBOSOME RECYCLING FACTOR"/>
    <property type="match status" value="1"/>
</dbReference>
<organism evidence="3 4">
    <name type="scientific">Paramecium octaurelia</name>
    <dbReference type="NCBI Taxonomy" id="43137"/>
    <lineage>
        <taxon>Eukaryota</taxon>
        <taxon>Sar</taxon>
        <taxon>Alveolata</taxon>
        <taxon>Ciliophora</taxon>
        <taxon>Intramacronucleata</taxon>
        <taxon>Oligohymenophorea</taxon>
        <taxon>Peniculida</taxon>
        <taxon>Parameciidae</taxon>
        <taxon>Paramecium</taxon>
    </lineage>
</organism>
<sequence>MIKLFATAFRPVIMQQRCFQRQFQYNFAKISKKDQERMDKKQEKQNLGLSKTIDFTTYQSKFDQYAQKFQEALKKLQVGKLTPEMLDRVSIQAYGEKLPLSSLAQASQKSQGVLILNVFDESTIMDVMKALENSDLNLQVKKQDKQIVCQLAQGNTKESRIIAVNNLKKLMEDAKQSLRQIRHECIDDLKPYKKVTSEDTMRQAEKQIQDLFEKQTQSLDSLYKSKEKDLFPSFCELKSNHLCISKYQLEYIQQNKYYVFQINNNLKVVELKIQALYQGYYVEFSLNSQSTPIFQGLGPSQTRSTFVLIQNKQDCNQMKKKLFNILGKNSESHKIFKVSPTNSLKQQYFVSASLQQKSKGSMLKYNHTTDNNDSLKTLKCNALKLLKPNKHKDINKYNEFLANNNFDMQKQFGNFVRSIDEIQAEQLPIQNTERSTLIALFEKLNEKDQKEIKPKRQTLQHSESYSQKQSIEAEFIDLRLKQRNKCNFSNNSSGQLVNPNSTTTQIHQNPIASIEQKIKIDENLQAIVDKTKQILLKYQAKLKQNDIEKDVLIQEIQYWKSKYLKCKQQQF</sequence>
<feature type="domain" description="Ribosome recycling factor" evidence="2">
    <location>
        <begin position="69"/>
        <end position="230"/>
    </location>
</feature>
<evidence type="ECO:0000313" key="3">
    <source>
        <dbReference type="EMBL" id="CAD8165067.1"/>
    </source>
</evidence>
<dbReference type="InterPro" id="IPR023584">
    <property type="entry name" value="Ribosome_recyc_fac_dom"/>
</dbReference>
<dbReference type="AlphaFoldDB" id="A0A8S1ULW5"/>
<evidence type="ECO:0000256" key="1">
    <source>
        <dbReference type="SAM" id="Coils"/>
    </source>
</evidence>
<reference evidence="3" key="1">
    <citation type="submission" date="2021-01" db="EMBL/GenBank/DDBJ databases">
        <authorList>
            <consortium name="Genoscope - CEA"/>
            <person name="William W."/>
        </authorList>
    </citation>
    <scope>NUCLEOTIDE SEQUENCE</scope>
</reference>
<keyword evidence="1" id="KW-0175">Coiled coil</keyword>
<dbReference type="Pfam" id="PF01765">
    <property type="entry name" value="RRF"/>
    <property type="match status" value="1"/>
</dbReference>
<dbReference type="GO" id="GO:0005739">
    <property type="term" value="C:mitochondrion"/>
    <property type="evidence" value="ECO:0007669"/>
    <property type="project" value="TreeGrafter"/>
</dbReference>
<name>A0A8S1ULW5_PAROT</name>
<dbReference type="GO" id="GO:0043023">
    <property type="term" value="F:ribosomal large subunit binding"/>
    <property type="evidence" value="ECO:0007669"/>
    <property type="project" value="TreeGrafter"/>
</dbReference>
<feature type="coiled-coil region" evidence="1">
    <location>
        <begin position="164"/>
        <end position="214"/>
    </location>
</feature>
<gene>
    <name evidence="3" type="ORF">POCTA_138.1.T0460099</name>
</gene>
<evidence type="ECO:0000259" key="2">
    <source>
        <dbReference type="Pfam" id="PF01765"/>
    </source>
</evidence>
<comment type="caution">
    <text evidence="3">The sequence shown here is derived from an EMBL/GenBank/DDBJ whole genome shotgun (WGS) entry which is preliminary data.</text>
</comment>
<accession>A0A8S1ULW5</accession>
<dbReference type="Proteomes" id="UP000683925">
    <property type="component" value="Unassembled WGS sequence"/>
</dbReference>
<dbReference type="EMBL" id="CAJJDP010000046">
    <property type="protein sequence ID" value="CAD8165067.1"/>
    <property type="molecule type" value="Genomic_DNA"/>
</dbReference>
<evidence type="ECO:0000313" key="4">
    <source>
        <dbReference type="Proteomes" id="UP000683925"/>
    </source>
</evidence>
<dbReference type="GO" id="GO:0006412">
    <property type="term" value="P:translation"/>
    <property type="evidence" value="ECO:0007669"/>
    <property type="project" value="InterPro"/>
</dbReference>
<dbReference type="InterPro" id="IPR002661">
    <property type="entry name" value="Ribosome_recyc_fac"/>
</dbReference>